<evidence type="ECO:0000256" key="1">
    <source>
        <dbReference type="SAM" id="MobiDB-lite"/>
    </source>
</evidence>
<dbReference type="Gene3D" id="1.25.40.10">
    <property type="entry name" value="Tetratricopeptide repeat domain"/>
    <property type="match status" value="1"/>
</dbReference>
<feature type="compositionally biased region" description="Basic and acidic residues" evidence="1">
    <location>
        <begin position="391"/>
        <end position="401"/>
    </location>
</feature>
<feature type="region of interest" description="Disordered" evidence="1">
    <location>
        <begin position="385"/>
        <end position="423"/>
    </location>
</feature>
<evidence type="ECO:0000313" key="2">
    <source>
        <dbReference type="EMBL" id="MDR6845200.1"/>
    </source>
</evidence>
<evidence type="ECO:0000313" key="3">
    <source>
        <dbReference type="Proteomes" id="UP001261871"/>
    </source>
</evidence>
<accession>A0ABU1S2F9</accession>
<gene>
    <name evidence="2" type="ORF">J2W95_001907</name>
</gene>
<comment type="caution">
    <text evidence="2">The sequence shown here is derived from an EMBL/GenBank/DDBJ whole genome shotgun (WGS) entry which is preliminary data.</text>
</comment>
<dbReference type="InterPro" id="IPR050583">
    <property type="entry name" value="Mycobacterial_A85_antigen"/>
</dbReference>
<keyword evidence="3" id="KW-1185">Reference proteome</keyword>
<dbReference type="PANTHER" id="PTHR48098:SF6">
    <property type="entry name" value="FERRI-BACILLIBACTIN ESTERASE BESA"/>
    <property type="match status" value="1"/>
</dbReference>
<dbReference type="GO" id="GO:0016787">
    <property type="term" value="F:hydrolase activity"/>
    <property type="evidence" value="ECO:0007669"/>
    <property type="project" value="UniProtKB-KW"/>
</dbReference>
<sequence>MKHLLIVLLAFFSISCFSQIKTINFDSGKLQGKRELYISLPASYEKNPTKRYPLIVLMDGDYLLNPVLGALNYGNHWDDLPEVIIVGISQGKNDQRSIDCGLDEVTGMPDGKSVDFFDFISLELIPFMQHDYRTTNFKIIAGHDTTAAFSNFFLYKENSLFDAYICLSPELPVNMENVLPDILASTKNSIFYYLSTADGDNKKMQERIKNIDTKIQANKNPNLNYKFENFNDASHFSLVLHSIPTALYQIFAVAQPISVLEYSTKIVTLKEGYVDYLKNKYDIIENSFGIKTPIRITDFQAIEAAIIENKDYNELDALAILADKNYPKSMLGDYQLATMFEKKGDNPRAVRYYMSGFNKEEIAGLTKDMMFAKAEELKKTFAKKPKIKGKVGQDVEPKQEVIEETPVSDTPAADAPVSEEKKQ</sequence>
<dbReference type="EMBL" id="JAVDTX010000004">
    <property type="protein sequence ID" value="MDR6845200.1"/>
    <property type="molecule type" value="Genomic_DNA"/>
</dbReference>
<organism evidence="2 3">
    <name type="scientific">Flavobacterium granuli</name>
    <dbReference type="NCBI Taxonomy" id="280093"/>
    <lineage>
        <taxon>Bacteria</taxon>
        <taxon>Pseudomonadati</taxon>
        <taxon>Bacteroidota</taxon>
        <taxon>Flavobacteriia</taxon>
        <taxon>Flavobacteriales</taxon>
        <taxon>Flavobacteriaceae</taxon>
        <taxon>Flavobacterium</taxon>
    </lineage>
</organism>
<dbReference type="Gene3D" id="3.40.50.1820">
    <property type="entry name" value="alpha/beta hydrolase"/>
    <property type="match status" value="1"/>
</dbReference>
<dbReference type="InterPro" id="IPR000801">
    <property type="entry name" value="Esterase-like"/>
</dbReference>
<name>A0ABU1S2F9_9FLAO</name>
<protein>
    <submittedName>
        <fullName evidence="2">Alpha/beta superfamily hydrolase</fullName>
    </submittedName>
</protein>
<dbReference type="PROSITE" id="PS51257">
    <property type="entry name" value="PROKAR_LIPOPROTEIN"/>
    <property type="match status" value="1"/>
</dbReference>
<dbReference type="Pfam" id="PF00756">
    <property type="entry name" value="Esterase"/>
    <property type="match status" value="1"/>
</dbReference>
<dbReference type="InterPro" id="IPR011990">
    <property type="entry name" value="TPR-like_helical_dom_sf"/>
</dbReference>
<proteinExistence type="predicted"/>
<keyword evidence="2" id="KW-0378">Hydrolase</keyword>
<dbReference type="InterPro" id="IPR029058">
    <property type="entry name" value="AB_hydrolase_fold"/>
</dbReference>
<reference evidence="2 3" key="1">
    <citation type="submission" date="2023-07" db="EMBL/GenBank/DDBJ databases">
        <title>Sorghum-associated microbial communities from plants grown in Nebraska, USA.</title>
        <authorList>
            <person name="Schachtman D."/>
        </authorList>
    </citation>
    <scope>NUCLEOTIDE SEQUENCE [LARGE SCALE GENOMIC DNA]</scope>
    <source>
        <strain evidence="2 3">BE124</strain>
    </source>
</reference>
<dbReference type="RefSeq" id="WP_310006276.1">
    <property type="nucleotide sequence ID" value="NZ_JAVDTX010000004.1"/>
</dbReference>
<dbReference type="PANTHER" id="PTHR48098">
    <property type="entry name" value="ENTEROCHELIN ESTERASE-RELATED"/>
    <property type="match status" value="1"/>
</dbReference>
<dbReference type="Proteomes" id="UP001261871">
    <property type="component" value="Unassembled WGS sequence"/>
</dbReference>
<dbReference type="SUPFAM" id="SSF53474">
    <property type="entry name" value="alpha/beta-Hydrolases"/>
    <property type="match status" value="1"/>
</dbReference>